<dbReference type="EMBL" id="JAHHHV010000070">
    <property type="protein sequence ID" value="MBW4466703.1"/>
    <property type="molecule type" value="Genomic_DNA"/>
</dbReference>
<gene>
    <name evidence="3" type="ORF">KME07_14865</name>
</gene>
<feature type="domain" description="Peptidase C-terminal archaeal/bacterial" evidence="2">
    <location>
        <begin position="33"/>
        <end position="96"/>
    </location>
</feature>
<protein>
    <submittedName>
        <fullName evidence="3">T9SS type A sorting domain-containing protein</fullName>
    </submittedName>
</protein>
<sequence length="263" mass="28680">MRSTTSRAVRTVNLNSQSGTDRYRGALGATTPTQSYKLQLAQRSSLNLELSKLKANADLSLVNHSGRVIERSSSKGRNNESITQTLNSGTYYVRVDRQQGKTRYQLNIALAEPARDSSTSSAPTAASVSLSHQVLTLVNQERRAAGVKPLRLNAQLTASAEAHSQDMALNDYFAHNGLDGRSPEARIVATGYDAFIATENIAAGFATPEAVVQAWMESPGHRANLLSSSITEMGVGFYFLDNDLGSTNYRYYWTQDFGEPMFG</sequence>
<dbReference type="InterPro" id="IPR026444">
    <property type="entry name" value="Secre_tail"/>
</dbReference>
<dbReference type="PANTHER" id="PTHR31157:SF1">
    <property type="entry name" value="SCP DOMAIN-CONTAINING PROTEIN"/>
    <property type="match status" value="1"/>
</dbReference>
<reference evidence="3" key="1">
    <citation type="submission" date="2021-05" db="EMBL/GenBank/DDBJ databases">
        <authorList>
            <person name="Pietrasiak N."/>
            <person name="Ward R."/>
            <person name="Stajich J.E."/>
            <person name="Kurbessoian T."/>
        </authorList>
    </citation>
    <scope>NUCLEOTIDE SEQUENCE</scope>
    <source>
        <strain evidence="3">GSE-TBD4-15B</strain>
    </source>
</reference>
<dbReference type="NCBIfam" id="TIGR04183">
    <property type="entry name" value="Por_Secre_tail"/>
    <property type="match status" value="1"/>
</dbReference>
<dbReference type="SUPFAM" id="SSF55797">
    <property type="entry name" value="PR-1-like"/>
    <property type="match status" value="1"/>
</dbReference>
<reference evidence="3" key="2">
    <citation type="journal article" date="2022" name="Microbiol. Resour. Announc.">
        <title>Metagenome Sequencing to Explore Phylogenomics of Terrestrial Cyanobacteria.</title>
        <authorList>
            <person name="Ward R.D."/>
            <person name="Stajich J.E."/>
            <person name="Johansen J.R."/>
            <person name="Huntemann M."/>
            <person name="Clum A."/>
            <person name="Foster B."/>
            <person name="Foster B."/>
            <person name="Roux S."/>
            <person name="Palaniappan K."/>
            <person name="Varghese N."/>
            <person name="Mukherjee S."/>
            <person name="Reddy T.B.K."/>
            <person name="Daum C."/>
            <person name="Copeland A."/>
            <person name="Chen I.A."/>
            <person name="Ivanova N.N."/>
            <person name="Kyrpides N.C."/>
            <person name="Shapiro N."/>
            <person name="Eloe-Fadrosh E.A."/>
            <person name="Pietrasiak N."/>
        </authorList>
    </citation>
    <scope>NUCLEOTIDE SEQUENCE</scope>
    <source>
        <strain evidence="3">GSE-TBD4-15B</strain>
    </source>
</reference>
<dbReference type="SUPFAM" id="SSF89260">
    <property type="entry name" value="Collagen-binding domain"/>
    <property type="match status" value="1"/>
</dbReference>
<dbReference type="InterPro" id="IPR007280">
    <property type="entry name" value="Peptidase_C_arc/bac"/>
</dbReference>
<dbReference type="AlphaFoldDB" id="A0A951PC14"/>
<dbReference type="Gene3D" id="2.60.120.380">
    <property type="match status" value="1"/>
</dbReference>
<accession>A0A951PC14</accession>
<proteinExistence type="predicted"/>
<dbReference type="Gene3D" id="3.40.33.10">
    <property type="entry name" value="CAP"/>
    <property type="match status" value="1"/>
</dbReference>
<organism evidence="3 4">
    <name type="scientific">Pegethrix bostrychoides GSE-TBD4-15B</name>
    <dbReference type="NCBI Taxonomy" id="2839662"/>
    <lineage>
        <taxon>Bacteria</taxon>
        <taxon>Bacillati</taxon>
        <taxon>Cyanobacteriota</taxon>
        <taxon>Cyanophyceae</taxon>
        <taxon>Oculatellales</taxon>
        <taxon>Oculatellaceae</taxon>
        <taxon>Pegethrix</taxon>
    </lineage>
</organism>
<evidence type="ECO:0000313" key="3">
    <source>
        <dbReference type="EMBL" id="MBW4466703.1"/>
    </source>
</evidence>
<feature type="domain" description="SCP" evidence="1">
    <location>
        <begin position="135"/>
        <end position="257"/>
    </location>
</feature>
<evidence type="ECO:0000259" key="1">
    <source>
        <dbReference type="Pfam" id="PF00188"/>
    </source>
</evidence>
<dbReference type="InterPro" id="IPR014044">
    <property type="entry name" value="CAP_dom"/>
</dbReference>
<comment type="caution">
    <text evidence="3">The sequence shown here is derived from an EMBL/GenBank/DDBJ whole genome shotgun (WGS) entry which is preliminary data.</text>
</comment>
<dbReference type="PANTHER" id="PTHR31157">
    <property type="entry name" value="SCP DOMAIN-CONTAINING PROTEIN"/>
    <property type="match status" value="1"/>
</dbReference>
<evidence type="ECO:0000313" key="4">
    <source>
        <dbReference type="Proteomes" id="UP000707356"/>
    </source>
</evidence>
<dbReference type="CDD" id="cd05379">
    <property type="entry name" value="CAP_bacterial"/>
    <property type="match status" value="1"/>
</dbReference>
<dbReference type="Proteomes" id="UP000707356">
    <property type="component" value="Unassembled WGS sequence"/>
</dbReference>
<name>A0A951PC14_9CYAN</name>
<evidence type="ECO:0000259" key="2">
    <source>
        <dbReference type="Pfam" id="PF04151"/>
    </source>
</evidence>
<dbReference type="Pfam" id="PF04151">
    <property type="entry name" value="PPC"/>
    <property type="match status" value="1"/>
</dbReference>
<dbReference type="InterPro" id="IPR035940">
    <property type="entry name" value="CAP_sf"/>
</dbReference>
<dbReference type="Pfam" id="PF00188">
    <property type="entry name" value="CAP"/>
    <property type="match status" value="1"/>
</dbReference>